<gene>
    <name evidence="3" type="ORF">RIMI_LOCUS21252774</name>
</gene>
<dbReference type="Pfam" id="PF00078">
    <property type="entry name" value="RVT_1"/>
    <property type="match status" value="1"/>
</dbReference>
<dbReference type="InterPro" id="IPR058912">
    <property type="entry name" value="HTH_animal"/>
</dbReference>
<feature type="domain" description="Reverse transcriptase" evidence="2">
    <location>
        <begin position="296"/>
        <end position="541"/>
    </location>
</feature>
<dbReference type="Proteomes" id="UP001176940">
    <property type="component" value="Unassembled WGS sequence"/>
</dbReference>
<name>A0ABN9MHZ3_9NEOB</name>
<reference evidence="3" key="1">
    <citation type="submission" date="2023-07" db="EMBL/GenBank/DDBJ databases">
        <authorList>
            <person name="Stuckert A."/>
        </authorList>
    </citation>
    <scope>NUCLEOTIDE SEQUENCE</scope>
</reference>
<evidence type="ECO:0000313" key="4">
    <source>
        <dbReference type="Proteomes" id="UP001176940"/>
    </source>
</evidence>
<protein>
    <recommendedName>
        <fullName evidence="2">Reverse transcriptase domain-containing protein</fullName>
    </recommendedName>
</protein>
<evidence type="ECO:0000259" key="2">
    <source>
        <dbReference type="PROSITE" id="PS50878"/>
    </source>
</evidence>
<keyword evidence="4" id="KW-1185">Reference proteome</keyword>
<dbReference type="PROSITE" id="PS50878">
    <property type="entry name" value="RT_POL"/>
    <property type="match status" value="1"/>
</dbReference>
<organism evidence="3 4">
    <name type="scientific">Ranitomeya imitator</name>
    <name type="common">mimic poison frog</name>
    <dbReference type="NCBI Taxonomy" id="111125"/>
    <lineage>
        <taxon>Eukaryota</taxon>
        <taxon>Metazoa</taxon>
        <taxon>Chordata</taxon>
        <taxon>Craniata</taxon>
        <taxon>Vertebrata</taxon>
        <taxon>Euteleostomi</taxon>
        <taxon>Amphibia</taxon>
        <taxon>Batrachia</taxon>
        <taxon>Anura</taxon>
        <taxon>Neobatrachia</taxon>
        <taxon>Hyloidea</taxon>
        <taxon>Dendrobatidae</taxon>
        <taxon>Dendrobatinae</taxon>
        <taxon>Ranitomeya</taxon>
    </lineage>
</organism>
<dbReference type="InterPro" id="IPR029526">
    <property type="entry name" value="PGBD"/>
</dbReference>
<dbReference type="Pfam" id="PF13843">
    <property type="entry name" value="DDE_Tnp_1_7"/>
    <property type="match status" value="1"/>
</dbReference>
<dbReference type="InterPro" id="IPR000477">
    <property type="entry name" value="RT_dom"/>
</dbReference>
<sequence>MRYATFAPKSRFNDAKSAISQPMKNLEDLLRKKVLSRESGKSERDGHAVRNRDNTNILPRDDPNFDRLFKIRPVIEHFSNKFAEVNIPQREICVDESLIHFIGRLQFSSVSTCPAKRARWDSFQLEKGLQSFYRSIRLKVHFEDNPYSTSNTPGTVPDRDGGPLITLDQLGLRNPSKFMPPKTNHAMETFITLLDRDIKETILDQRLGFLPVRHNLTPLEKQALASLKDNSHIVIKPADKGGATVVMNKNQYIAEIKRQLADTTTYRKIQSDPVYSIWKKINTILTKHSQLQTIDAKTKTFLTNDHLITPVLYILPKIHKNLLNPPGRPIVASTDSILNPISIYLEKLLTPYTHKTKSFILDTSDFLKKIQEINTVPVNSILCTLDVNSLYTSITHDTGIEAVSLKLLEASVDTLSQDLCLELLNLVLRENYFLFEDDFYVQICGTAMGSNVAPAYANLYMDRFERDFVYPNTLFQQYALLWYRYIDDIFCIWQSDHTSLTTFYNTINEIRPELKLSISHHMEAITFLDTKVCKDVHGSLTTDIYTKPTDRNNLLLYNSCHPKSTRNSLPQSQFKRVSRIVSNPTVRQSRLHEMSKKFEDREYPCTLLNTEMIKAMSEIDPIPTPLPKPSRLPFALAPALERPAMMSRSSDRDVITGPALIPTLGPEAAVDYKGPLGKSGCSNPEHVHPGVVVVVDDEDEEKEEDDTK</sequence>
<comment type="caution">
    <text evidence="3">The sequence shown here is derived from an EMBL/GenBank/DDBJ whole genome shotgun (WGS) entry which is preliminary data.</text>
</comment>
<feature type="region of interest" description="Disordered" evidence="1">
    <location>
        <begin position="37"/>
        <end position="57"/>
    </location>
</feature>
<dbReference type="EMBL" id="CAUEEQ010074195">
    <property type="protein sequence ID" value="CAJ0966383.1"/>
    <property type="molecule type" value="Genomic_DNA"/>
</dbReference>
<proteinExistence type="predicted"/>
<dbReference type="PANTHER" id="PTHR21301:SF12">
    <property type="match status" value="1"/>
</dbReference>
<dbReference type="Pfam" id="PF26215">
    <property type="entry name" value="HTH_animal"/>
    <property type="match status" value="1"/>
</dbReference>
<dbReference type="PANTHER" id="PTHR21301">
    <property type="entry name" value="REVERSE TRANSCRIPTASE"/>
    <property type="match status" value="1"/>
</dbReference>
<accession>A0ABN9MHZ3</accession>
<evidence type="ECO:0000313" key="3">
    <source>
        <dbReference type="EMBL" id="CAJ0966383.1"/>
    </source>
</evidence>
<evidence type="ECO:0000256" key="1">
    <source>
        <dbReference type="SAM" id="MobiDB-lite"/>
    </source>
</evidence>